<dbReference type="PANTHER" id="PTHR14969:SF13">
    <property type="entry name" value="AT30094P"/>
    <property type="match status" value="1"/>
</dbReference>
<dbReference type="SUPFAM" id="SSF48317">
    <property type="entry name" value="Acid phosphatase/Vanadium-dependent haloperoxidase"/>
    <property type="match status" value="1"/>
</dbReference>
<feature type="transmembrane region" description="Helical" evidence="1">
    <location>
        <begin position="29"/>
        <end position="47"/>
    </location>
</feature>
<feature type="domain" description="Phosphatidic acid phosphatase type 2/haloperoxidase" evidence="2">
    <location>
        <begin position="53"/>
        <end position="167"/>
    </location>
</feature>
<evidence type="ECO:0000313" key="3">
    <source>
        <dbReference type="EMBL" id="MBI8989808.1"/>
    </source>
</evidence>
<dbReference type="SMART" id="SM00014">
    <property type="entry name" value="acidPPc"/>
    <property type="match status" value="1"/>
</dbReference>
<dbReference type="Gene3D" id="1.20.144.10">
    <property type="entry name" value="Phosphatidic acid phosphatase type 2/haloperoxidase"/>
    <property type="match status" value="2"/>
</dbReference>
<dbReference type="InterPro" id="IPR000326">
    <property type="entry name" value="PAP2/HPO"/>
</dbReference>
<dbReference type="Pfam" id="PF01569">
    <property type="entry name" value="PAP2"/>
    <property type="match status" value="1"/>
</dbReference>
<name>A0A934I9K6_9CORY</name>
<evidence type="ECO:0000259" key="2">
    <source>
        <dbReference type="SMART" id="SM00014"/>
    </source>
</evidence>
<feature type="transmembrane region" description="Helical" evidence="1">
    <location>
        <begin position="93"/>
        <end position="117"/>
    </location>
</feature>
<feature type="transmembrane region" description="Helical" evidence="1">
    <location>
        <begin position="124"/>
        <end position="148"/>
    </location>
</feature>
<keyword evidence="4" id="KW-1185">Reference proteome</keyword>
<dbReference type="RefSeq" id="WP_198738838.1">
    <property type="nucleotide sequence ID" value="NZ_JAEIOS010000013.1"/>
</dbReference>
<dbReference type="EMBL" id="JAEIOS010000013">
    <property type="protein sequence ID" value="MBI8989808.1"/>
    <property type="molecule type" value="Genomic_DNA"/>
</dbReference>
<feature type="transmembrane region" description="Helical" evidence="1">
    <location>
        <begin position="154"/>
        <end position="174"/>
    </location>
</feature>
<dbReference type="PANTHER" id="PTHR14969">
    <property type="entry name" value="SPHINGOSINE-1-PHOSPHATE PHOSPHOHYDROLASE"/>
    <property type="match status" value="1"/>
</dbReference>
<keyword evidence="1" id="KW-1133">Transmembrane helix</keyword>
<proteinExistence type="predicted"/>
<reference evidence="3" key="1">
    <citation type="submission" date="2020-12" db="EMBL/GenBank/DDBJ databases">
        <title>Genome public.</title>
        <authorList>
            <person name="Sun Q."/>
        </authorList>
    </citation>
    <scope>NUCLEOTIDE SEQUENCE</scope>
    <source>
        <strain evidence="3">CCM 8863</strain>
    </source>
</reference>
<organism evidence="3 4">
    <name type="scientific">Corynebacterium meridianum</name>
    <dbReference type="NCBI Taxonomy" id="2765363"/>
    <lineage>
        <taxon>Bacteria</taxon>
        <taxon>Bacillati</taxon>
        <taxon>Actinomycetota</taxon>
        <taxon>Actinomycetes</taxon>
        <taxon>Mycobacteriales</taxon>
        <taxon>Corynebacteriaceae</taxon>
        <taxon>Corynebacterium</taxon>
    </lineage>
</organism>
<feature type="transmembrane region" description="Helical" evidence="1">
    <location>
        <begin position="54"/>
        <end position="73"/>
    </location>
</feature>
<keyword evidence="1" id="KW-0472">Membrane</keyword>
<evidence type="ECO:0000313" key="4">
    <source>
        <dbReference type="Proteomes" id="UP000645966"/>
    </source>
</evidence>
<protein>
    <submittedName>
        <fullName evidence="3">Phosphatase PAP2 family protein</fullName>
    </submittedName>
</protein>
<sequence>MVPDVAFGEWLVAHRTPWMVAVSEVLAEVFRPWHVLVFATVLGVLFLRRFGRATAVRFWCAVVLAQVVTHLLKPVVGRTRPPVEWRLAVEPTAAFPSGHVTGAAVLTGSLVVVFWPVLRRAGRWAAVSTAVTVTVAVAASRLILGVHWLSDTTAGVAVAVVSLGVVGGVGAIRLRRGCPSGS</sequence>
<comment type="caution">
    <text evidence="3">The sequence shown here is derived from an EMBL/GenBank/DDBJ whole genome shotgun (WGS) entry which is preliminary data.</text>
</comment>
<keyword evidence="1" id="KW-0812">Transmembrane</keyword>
<dbReference type="AlphaFoldDB" id="A0A934I9K6"/>
<dbReference type="InterPro" id="IPR036938">
    <property type="entry name" value="PAP2/HPO_sf"/>
</dbReference>
<evidence type="ECO:0000256" key="1">
    <source>
        <dbReference type="SAM" id="Phobius"/>
    </source>
</evidence>
<dbReference type="Proteomes" id="UP000645966">
    <property type="component" value="Unassembled WGS sequence"/>
</dbReference>
<gene>
    <name evidence="3" type="ORF">JDV75_08550</name>
</gene>
<accession>A0A934I9K6</accession>